<name>H1DKC6_9BACT</name>
<protein>
    <submittedName>
        <fullName evidence="1">Uncharacterized protein</fullName>
    </submittedName>
</protein>
<gene>
    <name evidence="1" type="ORF">HMPREF9449_02712</name>
</gene>
<accession>H1DKC6</accession>
<organism evidence="1 2">
    <name type="scientific">Odoribacter laneus YIT 12061</name>
    <dbReference type="NCBI Taxonomy" id="742817"/>
    <lineage>
        <taxon>Bacteria</taxon>
        <taxon>Pseudomonadati</taxon>
        <taxon>Bacteroidota</taxon>
        <taxon>Bacteroidia</taxon>
        <taxon>Bacteroidales</taxon>
        <taxon>Odoribacteraceae</taxon>
        <taxon>Odoribacter</taxon>
    </lineage>
</organism>
<sequence>MNITFFNYKKVFQKNIWHLKVKQKKWNSLYTAVNILFVADQVICPYSLQL</sequence>
<comment type="caution">
    <text evidence="1">The sequence shown here is derived from an EMBL/GenBank/DDBJ whole genome shotgun (WGS) entry which is preliminary data.</text>
</comment>
<proteinExistence type="predicted"/>
<evidence type="ECO:0000313" key="2">
    <source>
        <dbReference type="Proteomes" id="UP000004892"/>
    </source>
</evidence>
<evidence type="ECO:0000313" key="1">
    <source>
        <dbReference type="EMBL" id="EHP45740.1"/>
    </source>
</evidence>
<dbReference type="EMBL" id="ADMC01000028">
    <property type="protein sequence ID" value="EHP45740.1"/>
    <property type="molecule type" value="Genomic_DNA"/>
</dbReference>
<keyword evidence="2" id="KW-1185">Reference proteome</keyword>
<dbReference type="HOGENOM" id="CLU_3120514_0_0_10"/>
<dbReference type="Proteomes" id="UP000004892">
    <property type="component" value="Unassembled WGS sequence"/>
</dbReference>
<dbReference type="PATRIC" id="fig|742817.3.peg.2904"/>
<reference evidence="1 2" key="1">
    <citation type="submission" date="2012-01" db="EMBL/GenBank/DDBJ databases">
        <title>The Genome Sequence of Odoribacter laneus YIT 12061.</title>
        <authorList>
            <consortium name="The Broad Institute Genome Sequencing Platform"/>
            <person name="Earl A."/>
            <person name="Ward D."/>
            <person name="Feldgarden M."/>
            <person name="Gevers D."/>
            <person name="Morotomi M."/>
            <person name="Young S.K."/>
            <person name="Zeng Q."/>
            <person name="Gargeya S."/>
            <person name="Fitzgerald M."/>
            <person name="Haas B."/>
            <person name="Abouelleil A."/>
            <person name="Alvarado L."/>
            <person name="Arachchi H.M."/>
            <person name="Berlin A."/>
            <person name="Chapman S.B."/>
            <person name="Gearin G."/>
            <person name="Goldberg J."/>
            <person name="Griggs A."/>
            <person name="Gujja S."/>
            <person name="Hansen M."/>
            <person name="Heiman D."/>
            <person name="Howarth C."/>
            <person name="Larimer J."/>
            <person name="Lui A."/>
            <person name="MacDonald P.J.P."/>
            <person name="McCowen C."/>
            <person name="Montmayeur A."/>
            <person name="Murphy C."/>
            <person name="Neiman D."/>
            <person name="Pearson M."/>
            <person name="Priest M."/>
            <person name="Roberts A."/>
            <person name="Saif S."/>
            <person name="Shea T."/>
            <person name="Sisk P."/>
            <person name="Stolte C."/>
            <person name="Sykes S."/>
            <person name="Wortman J."/>
            <person name="Nusbaum C."/>
            <person name="Birren B."/>
        </authorList>
    </citation>
    <scope>NUCLEOTIDE SEQUENCE [LARGE SCALE GENOMIC DNA]</scope>
    <source>
        <strain evidence="1 2">YIT 12061</strain>
    </source>
</reference>
<dbReference type="AlphaFoldDB" id="H1DKC6"/>